<sequence>NSTVKTNSLKLSPKRSPRDFQYFQSLKDNIYRKYDGTLDAHRKSCRQYQTVIIKQQKVLNAAETINWPEEKKERFADVLNDVHNISSEKSEEEGYGVVFFFKSLNRERKKLRILKVLESHH</sequence>
<gene>
    <name evidence="1" type="ORF">NEMVEDRAFT_v1g233801</name>
</gene>
<reference evidence="1 2" key="1">
    <citation type="journal article" date="2007" name="Science">
        <title>Sea anemone genome reveals ancestral eumetazoan gene repertoire and genomic organization.</title>
        <authorList>
            <person name="Putnam N.H."/>
            <person name="Srivastava M."/>
            <person name="Hellsten U."/>
            <person name="Dirks B."/>
            <person name="Chapman J."/>
            <person name="Salamov A."/>
            <person name="Terry A."/>
            <person name="Shapiro H."/>
            <person name="Lindquist E."/>
            <person name="Kapitonov V.V."/>
            <person name="Jurka J."/>
            <person name="Genikhovich G."/>
            <person name="Grigoriev I.V."/>
            <person name="Lucas S.M."/>
            <person name="Steele R.E."/>
            <person name="Finnerty J.R."/>
            <person name="Technau U."/>
            <person name="Martindale M.Q."/>
            <person name="Rokhsar D.S."/>
        </authorList>
    </citation>
    <scope>NUCLEOTIDE SEQUENCE [LARGE SCALE GENOMIC DNA]</scope>
    <source>
        <strain evidence="2">CH2 X CH6</strain>
    </source>
</reference>
<dbReference type="HOGENOM" id="CLU_2043951_0_0_1"/>
<organism evidence="1 2">
    <name type="scientific">Nematostella vectensis</name>
    <name type="common">Starlet sea anemone</name>
    <dbReference type="NCBI Taxonomy" id="45351"/>
    <lineage>
        <taxon>Eukaryota</taxon>
        <taxon>Metazoa</taxon>
        <taxon>Cnidaria</taxon>
        <taxon>Anthozoa</taxon>
        <taxon>Hexacorallia</taxon>
        <taxon>Actiniaria</taxon>
        <taxon>Edwardsiidae</taxon>
        <taxon>Nematostella</taxon>
    </lineage>
</organism>
<dbReference type="Proteomes" id="UP000001593">
    <property type="component" value="Unassembled WGS sequence"/>
</dbReference>
<dbReference type="PhylomeDB" id="A7T1F6"/>
<accession>A7T1F6</accession>
<evidence type="ECO:0000313" key="1">
    <source>
        <dbReference type="EMBL" id="EDO30210.1"/>
    </source>
</evidence>
<proteinExistence type="predicted"/>
<keyword evidence="2" id="KW-1185">Reference proteome</keyword>
<protein>
    <submittedName>
        <fullName evidence="1">Uncharacterized protein</fullName>
    </submittedName>
</protein>
<feature type="non-terminal residue" evidence="1">
    <location>
        <position position="1"/>
    </location>
</feature>
<name>A7T1F6_NEMVE</name>
<dbReference type="AlphaFoldDB" id="A7T1F6"/>
<dbReference type="InParanoid" id="A7T1F6"/>
<dbReference type="EMBL" id="DS470105">
    <property type="protein sequence ID" value="EDO30210.1"/>
    <property type="molecule type" value="Genomic_DNA"/>
</dbReference>
<evidence type="ECO:0000313" key="2">
    <source>
        <dbReference type="Proteomes" id="UP000001593"/>
    </source>
</evidence>